<dbReference type="InterPro" id="IPR036291">
    <property type="entry name" value="NAD(P)-bd_dom_sf"/>
</dbReference>
<dbReference type="PANTHER" id="PTHR43157">
    <property type="entry name" value="PHOSPHATIDYLINOSITOL-GLYCAN BIOSYNTHESIS CLASS F PROTEIN-RELATED"/>
    <property type="match status" value="1"/>
</dbReference>
<keyword evidence="1" id="KW-0560">Oxidoreductase</keyword>
<dbReference type="AlphaFoldDB" id="A0A284QP16"/>
<dbReference type="SUPFAM" id="SSF51735">
    <property type="entry name" value="NAD(P)-binding Rossmann-fold domains"/>
    <property type="match status" value="1"/>
</dbReference>
<name>A0A284QP16_ARMOS</name>
<dbReference type="STRING" id="47428.A0A284QP16"/>
<organism evidence="2 3">
    <name type="scientific">Armillaria ostoyae</name>
    <name type="common">Armillaria root rot fungus</name>
    <dbReference type="NCBI Taxonomy" id="47428"/>
    <lineage>
        <taxon>Eukaryota</taxon>
        <taxon>Fungi</taxon>
        <taxon>Dikarya</taxon>
        <taxon>Basidiomycota</taxon>
        <taxon>Agaricomycotina</taxon>
        <taxon>Agaricomycetes</taxon>
        <taxon>Agaricomycetidae</taxon>
        <taxon>Agaricales</taxon>
        <taxon>Marasmiineae</taxon>
        <taxon>Physalacriaceae</taxon>
        <taxon>Armillaria</taxon>
    </lineage>
</organism>
<reference evidence="3" key="1">
    <citation type="journal article" date="2017" name="Nat. Ecol. Evol.">
        <title>Genome expansion and lineage-specific genetic innovations in the forest pathogenic fungi Armillaria.</title>
        <authorList>
            <person name="Sipos G."/>
            <person name="Prasanna A.N."/>
            <person name="Walter M.C."/>
            <person name="O'Connor E."/>
            <person name="Balint B."/>
            <person name="Krizsan K."/>
            <person name="Kiss B."/>
            <person name="Hess J."/>
            <person name="Varga T."/>
            <person name="Slot J."/>
            <person name="Riley R."/>
            <person name="Boka B."/>
            <person name="Rigling D."/>
            <person name="Barry K."/>
            <person name="Lee J."/>
            <person name="Mihaltcheva S."/>
            <person name="LaButti K."/>
            <person name="Lipzen A."/>
            <person name="Waldron R."/>
            <person name="Moloney N.M."/>
            <person name="Sperisen C."/>
            <person name="Kredics L."/>
            <person name="Vagvoelgyi C."/>
            <person name="Patrignani A."/>
            <person name="Fitzpatrick D."/>
            <person name="Nagy I."/>
            <person name="Doyle S."/>
            <person name="Anderson J.B."/>
            <person name="Grigoriev I.V."/>
            <person name="Gueldener U."/>
            <person name="Muensterkoetter M."/>
            <person name="Nagy L.G."/>
        </authorList>
    </citation>
    <scope>NUCLEOTIDE SEQUENCE [LARGE SCALE GENOMIC DNA]</scope>
    <source>
        <strain evidence="3">C18/9</strain>
    </source>
</reference>
<dbReference type="EMBL" id="FUEG01000001">
    <property type="protein sequence ID" value="SJK98206.1"/>
    <property type="molecule type" value="Genomic_DNA"/>
</dbReference>
<evidence type="ECO:0000313" key="3">
    <source>
        <dbReference type="Proteomes" id="UP000219338"/>
    </source>
</evidence>
<evidence type="ECO:0000313" key="2">
    <source>
        <dbReference type="EMBL" id="SJK98206.1"/>
    </source>
</evidence>
<gene>
    <name evidence="2" type="ORF">ARMOST_01467</name>
</gene>
<dbReference type="OrthoDB" id="191139at2759"/>
<dbReference type="Pfam" id="PF00106">
    <property type="entry name" value="adh_short"/>
    <property type="match status" value="1"/>
</dbReference>
<dbReference type="OMA" id="VMRCPKS"/>
<dbReference type="InterPro" id="IPR002347">
    <property type="entry name" value="SDR_fam"/>
</dbReference>
<dbReference type="PANTHER" id="PTHR43157:SF31">
    <property type="entry name" value="PHOSPHATIDYLINOSITOL-GLYCAN BIOSYNTHESIS CLASS F PROTEIN"/>
    <property type="match status" value="1"/>
</dbReference>
<dbReference type="PRINTS" id="PR00081">
    <property type="entry name" value="GDHRDH"/>
</dbReference>
<dbReference type="GO" id="GO:0016491">
    <property type="term" value="F:oxidoreductase activity"/>
    <property type="evidence" value="ECO:0007669"/>
    <property type="project" value="UniProtKB-KW"/>
</dbReference>
<protein>
    <recommendedName>
        <fullName evidence="4">Oxidoreductase, short-chain dehydrogenase</fullName>
    </recommendedName>
</protein>
<dbReference type="Gene3D" id="3.40.50.720">
    <property type="entry name" value="NAD(P)-binding Rossmann-like Domain"/>
    <property type="match status" value="1"/>
</dbReference>
<keyword evidence="3" id="KW-1185">Reference proteome</keyword>
<dbReference type="Proteomes" id="UP000219338">
    <property type="component" value="Unassembled WGS sequence"/>
</dbReference>
<proteinExistence type="predicted"/>
<sequence>MSFEGIIDILRNLGAFSKQAWFSGKPRWTPAQMQDLAGKVVIVTGGSSGIGKEIVKARRSIRFLCALKLNGPQELLLHNAKVYLAARNPEKTERVIKELTEATGKTAVFLELDLGDLKSVKAAAEVFLSKEKTLDILFNNGGVMLAPNDMVTVQGHDYHFGVNVLGHFYLTKLLLPALLSTEGKARVVTTSSSGIYLNLGNTILFETLKDGPARKTKSPSDLYIQSKVGDAMFALELARRYGDKGIVSISLNPGNLKTDLDRHADWLNSIVLWFLLLWPATWGAWTSLWAGTSPENEDANGKFMVPWCREGAMTKVVRDPESGERLWVWMEDQVKDI</sequence>
<evidence type="ECO:0000256" key="1">
    <source>
        <dbReference type="ARBA" id="ARBA00023002"/>
    </source>
</evidence>
<accession>A0A284QP16</accession>
<evidence type="ECO:0008006" key="4">
    <source>
        <dbReference type="Google" id="ProtNLM"/>
    </source>
</evidence>